<dbReference type="Gene3D" id="3.30.1300.30">
    <property type="entry name" value="GSPII I/J protein-like"/>
    <property type="match status" value="1"/>
</dbReference>
<proteinExistence type="predicted"/>
<dbReference type="GO" id="GO:0009986">
    <property type="term" value="C:cell surface"/>
    <property type="evidence" value="ECO:0007669"/>
    <property type="project" value="UniProtKB-SubCell"/>
</dbReference>
<dbReference type="GO" id="GO:0009279">
    <property type="term" value="C:cell outer membrane"/>
    <property type="evidence" value="ECO:0007669"/>
    <property type="project" value="UniProtKB-SubCell"/>
</dbReference>
<protein>
    <recommendedName>
        <fullName evidence="9">Trimeric autotransporter adhesin YadA-like C-terminal membrane anchor domain-containing protein</fullName>
    </recommendedName>
</protein>
<evidence type="ECO:0000256" key="1">
    <source>
        <dbReference type="ARBA" id="ARBA00004241"/>
    </source>
</evidence>
<accession>A0A0K2VSR8</accession>
<keyword evidence="5" id="KW-0732">Signal</keyword>
<evidence type="ECO:0000256" key="4">
    <source>
        <dbReference type="ARBA" id="ARBA00022692"/>
    </source>
</evidence>
<keyword evidence="3" id="KW-1134">Transmembrane beta strand</keyword>
<evidence type="ECO:0000256" key="7">
    <source>
        <dbReference type="ARBA" id="ARBA00023237"/>
    </source>
</evidence>
<evidence type="ECO:0000313" key="11">
    <source>
        <dbReference type="Proteomes" id="UP000182888"/>
    </source>
</evidence>
<dbReference type="InterPro" id="IPR005594">
    <property type="entry name" value="YadA_C"/>
</dbReference>
<keyword evidence="6 8" id="KW-0472">Membrane</keyword>
<gene>
    <name evidence="10" type="ORF">MPL1032_160127</name>
</gene>
<dbReference type="AlphaFoldDB" id="A0A0K2VSR8"/>
<organism evidence="10 11">
    <name type="scientific">Mesorhizobium plurifarium</name>
    <dbReference type="NCBI Taxonomy" id="69974"/>
    <lineage>
        <taxon>Bacteria</taxon>
        <taxon>Pseudomonadati</taxon>
        <taxon>Pseudomonadota</taxon>
        <taxon>Alphaproteobacteria</taxon>
        <taxon>Hyphomicrobiales</taxon>
        <taxon>Phyllobacteriaceae</taxon>
        <taxon>Mesorhizobium</taxon>
    </lineage>
</organism>
<feature type="transmembrane region" description="Helical" evidence="8">
    <location>
        <begin position="27"/>
        <end position="47"/>
    </location>
</feature>
<evidence type="ECO:0000256" key="5">
    <source>
        <dbReference type="ARBA" id="ARBA00022729"/>
    </source>
</evidence>
<evidence type="ECO:0000256" key="6">
    <source>
        <dbReference type="ARBA" id="ARBA00023136"/>
    </source>
</evidence>
<dbReference type="Pfam" id="PF03895">
    <property type="entry name" value="YadA_anchor"/>
    <property type="match status" value="1"/>
</dbReference>
<dbReference type="Proteomes" id="UP000182888">
    <property type="component" value="Unassembled WGS sequence"/>
</dbReference>
<name>A0A0K2VSR8_MESPL</name>
<dbReference type="SUPFAM" id="SSF54523">
    <property type="entry name" value="Pili subunits"/>
    <property type="match status" value="1"/>
</dbReference>
<evidence type="ECO:0000259" key="9">
    <source>
        <dbReference type="Pfam" id="PF03895"/>
    </source>
</evidence>
<sequence length="339" mass="35322">MDSIWNVFESYAGRSNTHRISWRCRHATIFPAGMLLVGGLCGFFAGVQPAHSGTRALCYDDVANELWMGDDEDCNAFQVQVTGLNIGETPLSAGSVTTGNVQLNTGVNGLSTFGDNVNFNGLIQVQQATINQGTFSGSLTAVSGATVNMGGNRITNVGTPIAGTDAATKDYVDSLAGIGAAKDTEQDGRLDGVEAKNVEQDGRLDGHDTMLAAHQATLDTHTLQITDLDSRVATNTQDIASLDNRVTGLEASLGEGLARLDGRIDRAFEGAAMAMAMAAPAMPSDKNYALSINWGGFEGKNAFAGTAQARVSESFMIHGGIGVGSSGTMGGRAGLTYAW</sequence>
<dbReference type="InterPro" id="IPR045584">
    <property type="entry name" value="Pilin-like"/>
</dbReference>
<evidence type="ECO:0000313" key="10">
    <source>
        <dbReference type="EMBL" id="CDX52988.1"/>
    </source>
</evidence>
<keyword evidence="8" id="KW-1133">Transmembrane helix</keyword>
<evidence type="ECO:0000256" key="8">
    <source>
        <dbReference type="SAM" id="Phobius"/>
    </source>
</evidence>
<dbReference type="Gene3D" id="1.20.5.340">
    <property type="match status" value="1"/>
</dbReference>
<keyword evidence="4 8" id="KW-0812">Transmembrane</keyword>
<feature type="domain" description="Trimeric autotransporter adhesin YadA-like C-terminal membrane anchor" evidence="9">
    <location>
        <begin position="280"/>
        <end position="339"/>
    </location>
</feature>
<evidence type="ECO:0000256" key="3">
    <source>
        <dbReference type="ARBA" id="ARBA00022452"/>
    </source>
</evidence>
<evidence type="ECO:0000256" key="2">
    <source>
        <dbReference type="ARBA" id="ARBA00004442"/>
    </source>
</evidence>
<dbReference type="EMBL" id="CCND01000008">
    <property type="protein sequence ID" value="CDX52988.1"/>
    <property type="molecule type" value="Genomic_DNA"/>
</dbReference>
<comment type="subcellular location">
    <subcellularLocation>
        <location evidence="2">Cell outer membrane</location>
    </subcellularLocation>
    <subcellularLocation>
        <location evidence="1">Cell surface</location>
    </subcellularLocation>
</comment>
<keyword evidence="7" id="KW-0998">Cell outer membrane</keyword>
<reference evidence="11" key="1">
    <citation type="submission" date="2014-08" db="EMBL/GenBank/DDBJ databases">
        <authorList>
            <person name="Edwards T."/>
        </authorList>
    </citation>
    <scope>NUCLEOTIDE SEQUENCE [LARGE SCALE GENOMIC DNA]</scope>
</reference>